<dbReference type="RefSeq" id="WP_370442861.1">
    <property type="nucleotide sequence ID" value="NZ_JBGFTU010000025.1"/>
</dbReference>
<keyword evidence="1" id="KW-0812">Transmembrane</keyword>
<reference evidence="2 3" key="1">
    <citation type="submission" date="2024-07" db="EMBL/GenBank/DDBJ databases">
        <authorList>
            <person name="Thanompreechachai J."/>
            <person name="Duangmal K."/>
        </authorList>
    </citation>
    <scope>NUCLEOTIDE SEQUENCE [LARGE SCALE GENOMIC DNA]</scope>
    <source>
        <strain evidence="2 3">LSe6-4</strain>
    </source>
</reference>
<proteinExistence type="predicted"/>
<protein>
    <submittedName>
        <fullName evidence="2">DUF4124 domain-containing protein</fullName>
    </submittedName>
</protein>
<dbReference type="EMBL" id="JBGFTU010000025">
    <property type="protein sequence ID" value="MEZ0166645.1"/>
    <property type="molecule type" value="Genomic_DNA"/>
</dbReference>
<keyword evidence="1" id="KW-1133">Transmembrane helix</keyword>
<dbReference type="Proteomes" id="UP001565927">
    <property type="component" value="Unassembled WGS sequence"/>
</dbReference>
<evidence type="ECO:0000313" key="3">
    <source>
        <dbReference type="Proteomes" id="UP001565927"/>
    </source>
</evidence>
<keyword evidence="3" id="KW-1185">Reference proteome</keyword>
<evidence type="ECO:0000313" key="2">
    <source>
        <dbReference type="EMBL" id="MEZ0166645.1"/>
    </source>
</evidence>
<gene>
    <name evidence="2" type="ORF">AB2L27_17955</name>
</gene>
<evidence type="ECO:0000256" key="1">
    <source>
        <dbReference type="SAM" id="Phobius"/>
    </source>
</evidence>
<feature type="transmembrane region" description="Helical" evidence="1">
    <location>
        <begin position="21"/>
        <end position="40"/>
    </location>
</feature>
<organism evidence="2 3">
    <name type="scientific">Kineococcus halophytocola</name>
    <dbReference type="NCBI Taxonomy" id="3234027"/>
    <lineage>
        <taxon>Bacteria</taxon>
        <taxon>Bacillati</taxon>
        <taxon>Actinomycetota</taxon>
        <taxon>Actinomycetes</taxon>
        <taxon>Kineosporiales</taxon>
        <taxon>Kineosporiaceae</taxon>
        <taxon>Kineococcus</taxon>
    </lineage>
</organism>
<sequence>MSEQRTPPARKPARKDVRPRWIAAGGVVVVLVLVVTALLVRGGGSPTPGPTGRDEDVALPEDYPFSAESVWRQDISDAPVADNSAAQVAEIAQQVESKHDGVAAFNVNRFQVAFYTVGPDQPRVDVDWNDCQKKGYTPRGLLGEDGQFTDVPIPDDAVPAAGTDGQLTVYSPETDQLWEFWKAEKTDSGTWQACWGGRMDDVSRSPGYFDGGFGSSATGLGLAGGMVWVDDARSGTIDHALSLQLTAARHWKTFSWPAQRSDGNDRDEDAVQEGTRLRLDPDVDVDQLGLTPLAAMIARAAQKYGFIVTDRAGSVAITAESGQELAQDNPWPALMGDAKSYEVMAGFPWDDLQALPRNYGKPSRSASPSAGG</sequence>
<accession>A0ABV4H4Z4</accession>
<keyword evidence="1" id="KW-0472">Membrane</keyword>
<comment type="caution">
    <text evidence="2">The sequence shown here is derived from an EMBL/GenBank/DDBJ whole genome shotgun (WGS) entry which is preliminary data.</text>
</comment>
<name>A0ABV4H4Z4_9ACTN</name>